<name>A0A7T5R472_9BACT</name>
<reference evidence="1 2" key="1">
    <citation type="submission" date="2020-07" db="EMBL/GenBank/DDBJ databases">
        <title>Huge and variable diversity of episymbiotic CPR bacteria and DPANN archaea in groundwater ecosystems.</title>
        <authorList>
            <person name="He C.Y."/>
            <person name="Keren R."/>
            <person name="Whittaker M."/>
            <person name="Farag I.F."/>
            <person name="Doudna J."/>
            <person name="Cate J.H.D."/>
            <person name="Banfield J.F."/>
        </authorList>
    </citation>
    <scope>NUCLEOTIDE SEQUENCE [LARGE SCALE GENOMIC DNA]</scope>
    <source>
        <strain evidence="1">NC_groundwater_70_Ag_B-0.1um_54_66</strain>
    </source>
</reference>
<sequence length="78" mass="8937">MRVRQGGHDVPKKDVTRRYERGLKNFFNLYEGLSHDVDIYNNTEGLMIPVASKSSVTPTVYLVYDETVWDEMIGKAGK</sequence>
<proteinExistence type="predicted"/>
<accession>A0A7T5R472</accession>
<evidence type="ECO:0000313" key="1">
    <source>
        <dbReference type="EMBL" id="QQG37222.1"/>
    </source>
</evidence>
<organism evidence="1 2">
    <name type="scientific">Micavibrio aeruginosavorus</name>
    <dbReference type="NCBI Taxonomy" id="349221"/>
    <lineage>
        <taxon>Bacteria</taxon>
        <taxon>Pseudomonadati</taxon>
        <taxon>Bdellovibrionota</taxon>
        <taxon>Bdellovibrionia</taxon>
        <taxon>Bdellovibrionales</taxon>
        <taxon>Pseudobdellovibrionaceae</taxon>
        <taxon>Micavibrio</taxon>
    </lineage>
</organism>
<dbReference type="Proteomes" id="UP000595362">
    <property type="component" value="Chromosome"/>
</dbReference>
<gene>
    <name evidence="1" type="ORF">HYS17_05530</name>
</gene>
<dbReference type="EMBL" id="CP066681">
    <property type="protein sequence ID" value="QQG37222.1"/>
    <property type="molecule type" value="Genomic_DNA"/>
</dbReference>
<dbReference type="AlphaFoldDB" id="A0A7T5R472"/>
<evidence type="ECO:0000313" key="2">
    <source>
        <dbReference type="Proteomes" id="UP000595362"/>
    </source>
</evidence>
<protein>
    <submittedName>
        <fullName evidence="1">Uncharacterized protein</fullName>
    </submittedName>
</protein>